<sequence>MCPTHADDVDGIGTADSIGDATGTVSTDVNTRTNSEDDVSEVDDLAANDPDVQAEARENKRRGLKLIMRV</sequence>
<gene>
    <name evidence="2" type="ORF">CYMTET_11167</name>
</gene>
<proteinExistence type="predicted"/>
<accession>A0AAE0GMV3</accession>
<organism evidence="2 3">
    <name type="scientific">Cymbomonas tetramitiformis</name>
    <dbReference type="NCBI Taxonomy" id="36881"/>
    <lineage>
        <taxon>Eukaryota</taxon>
        <taxon>Viridiplantae</taxon>
        <taxon>Chlorophyta</taxon>
        <taxon>Pyramimonadophyceae</taxon>
        <taxon>Pyramimonadales</taxon>
        <taxon>Pyramimonadaceae</taxon>
        <taxon>Cymbomonas</taxon>
    </lineage>
</organism>
<name>A0AAE0GMV3_9CHLO</name>
<feature type="region of interest" description="Disordered" evidence="1">
    <location>
        <begin position="1"/>
        <end position="45"/>
    </location>
</feature>
<dbReference type="AlphaFoldDB" id="A0AAE0GMV3"/>
<protein>
    <submittedName>
        <fullName evidence="2">Uncharacterized protein</fullName>
    </submittedName>
</protein>
<evidence type="ECO:0000256" key="1">
    <source>
        <dbReference type="SAM" id="MobiDB-lite"/>
    </source>
</evidence>
<dbReference type="EMBL" id="LGRX02004091">
    <property type="protein sequence ID" value="KAK3281019.1"/>
    <property type="molecule type" value="Genomic_DNA"/>
</dbReference>
<dbReference type="Proteomes" id="UP001190700">
    <property type="component" value="Unassembled WGS sequence"/>
</dbReference>
<evidence type="ECO:0000313" key="3">
    <source>
        <dbReference type="Proteomes" id="UP001190700"/>
    </source>
</evidence>
<reference evidence="2 3" key="1">
    <citation type="journal article" date="2015" name="Genome Biol. Evol.">
        <title>Comparative Genomics of a Bacterivorous Green Alga Reveals Evolutionary Causalities and Consequences of Phago-Mixotrophic Mode of Nutrition.</title>
        <authorList>
            <person name="Burns J.A."/>
            <person name="Paasch A."/>
            <person name="Narechania A."/>
            <person name="Kim E."/>
        </authorList>
    </citation>
    <scope>NUCLEOTIDE SEQUENCE [LARGE SCALE GENOMIC DNA]</scope>
    <source>
        <strain evidence="2 3">PLY_AMNH</strain>
    </source>
</reference>
<comment type="caution">
    <text evidence="2">The sequence shown here is derived from an EMBL/GenBank/DDBJ whole genome shotgun (WGS) entry which is preliminary data.</text>
</comment>
<feature type="compositionally biased region" description="Polar residues" evidence="1">
    <location>
        <begin position="23"/>
        <end position="33"/>
    </location>
</feature>
<keyword evidence="3" id="KW-1185">Reference proteome</keyword>
<feature type="compositionally biased region" description="Acidic residues" evidence="1">
    <location>
        <begin position="36"/>
        <end position="45"/>
    </location>
</feature>
<evidence type="ECO:0000313" key="2">
    <source>
        <dbReference type="EMBL" id="KAK3281019.1"/>
    </source>
</evidence>